<dbReference type="InterPro" id="IPR016134">
    <property type="entry name" value="Dockerin_dom"/>
</dbReference>
<evidence type="ECO:0000259" key="1">
    <source>
        <dbReference type="PROSITE" id="PS51766"/>
    </source>
</evidence>
<name>A0A1F5N7D4_9BACT</name>
<feature type="domain" description="Dockerin" evidence="1">
    <location>
        <begin position="366"/>
        <end position="422"/>
    </location>
</feature>
<dbReference type="SUPFAM" id="SSF63446">
    <property type="entry name" value="Type I dockerin domain"/>
    <property type="match status" value="1"/>
</dbReference>
<proteinExistence type="predicted"/>
<accession>A0A1F5N7D4</accession>
<dbReference type="InterPro" id="IPR036439">
    <property type="entry name" value="Dockerin_dom_sf"/>
</dbReference>
<dbReference type="AlphaFoldDB" id="A0A1F5N7D4"/>
<evidence type="ECO:0000313" key="2">
    <source>
        <dbReference type="EMBL" id="OGE73591.1"/>
    </source>
</evidence>
<dbReference type="Gene3D" id="1.10.1330.10">
    <property type="entry name" value="Dockerin domain"/>
    <property type="match status" value="1"/>
</dbReference>
<dbReference type="GO" id="GO:0000272">
    <property type="term" value="P:polysaccharide catabolic process"/>
    <property type="evidence" value="ECO:0007669"/>
    <property type="project" value="InterPro"/>
</dbReference>
<dbReference type="EMBL" id="MFEH01000006">
    <property type="protein sequence ID" value="OGE73591.1"/>
    <property type="molecule type" value="Genomic_DNA"/>
</dbReference>
<dbReference type="CDD" id="cd14256">
    <property type="entry name" value="Dockerin_I"/>
    <property type="match status" value="1"/>
</dbReference>
<dbReference type="PROSITE" id="PS51766">
    <property type="entry name" value="DOCKERIN"/>
    <property type="match status" value="1"/>
</dbReference>
<sequence length="422" mass="46797">MKPVTGLIFLVLLFFVIHQTILQAPVAQAQAAPVGRQLLGGWRLAEDFARGAIAIDFDTMRLWMVGSQGRPNAIVEYNLPAMGTGTDVNAWPRVDPVRVIPGWWPAEEGYANGLIFWRGKLWVAPRVFYDTTNGGGTPLTIYAEDGETMAFPLLTRQKFSGFVKRGPGLDPYLGSGGYESGQGTQSGPSLASLSGQRLIEYGWPAFPGANLEYWNERAPREPNYFLTGHVDDWVAWEPRLINGVLEGRWASDHIFAGGLVLPEGIVYWPWMGTGEMNYGWQSYPSFSAPGMGRTYTYRYDPSTYQLIDYTQQPGFGIWGVAGQELGPDGKIYLTHVNQWQGNSPYSVDAALKVYSSIGTPPPPPPPTPIKGDINLDHIVNSIDYSILNADWFTINSRSDLNSDGLVNAIDYSILNANWFRTW</sequence>
<organism evidence="2 3">
    <name type="scientific">Candidatus Doudnabacteria bacterium RIFCSPHIGHO2_01_FULL_41_86</name>
    <dbReference type="NCBI Taxonomy" id="1817821"/>
    <lineage>
        <taxon>Bacteria</taxon>
        <taxon>Candidatus Doudnaibacteriota</taxon>
    </lineage>
</organism>
<reference evidence="2 3" key="1">
    <citation type="journal article" date="2016" name="Nat. Commun.">
        <title>Thousands of microbial genomes shed light on interconnected biogeochemical processes in an aquifer system.</title>
        <authorList>
            <person name="Anantharaman K."/>
            <person name="Brown C.T."/>
            <person name="Hug L.A."/>
            <person name="Sharon I."/>
            <person name="Castelle C.J."/>
            <person name="Probst A.J."/>
            <person name="Thomas B.C."/>
            <person name="Singh A."/>
            <person name="Wilkins M.J."/>
            <person name="Karaoz U."/>
            <person name="Brodie E.L."/>
            <person name="Williams K.H."/>
            <person name="Hubbard S.S."/>
            <person name="Banfield J.F."/>
        </authorList>
    </citation>
    <scope>NUCLEOTIDE SEQUENCE [LARGE SCALE GENOMIC DNA]</scope>
</reference>
<dbReference type="Proteomes" id="UP000177610">
    <property type="component" value="Unassembled WGS sequence"/>
</dbReference>
<comment type="caution">
    <text evidence="2">The sequence shown here is derived from an EMBL/GenBank/DDBJ whole genome shotgun (WGS) entry which is preliminary data.</text>
</comment>
<evidence type="ECO:0000313" key="3">
    <source>
        <dbReference type="Proteomes" id="UP000177610"/>
    </source>
</evidence>
<gene>
    <name evidence="2" type="ORF">A2717_00020</name>
</gene>
<protein>
    <recommendedName>
        <fullName evidence="1">Dockerin domain-containing protein</fullName>
    </recommendedName>
</protein>
<dbReference type="STRING" id="1817821.A2717_00020"/>